<dbReference type="Proteomes" id="UP000027192">
    <property type="component" value="Unassembled WGS sequence"/>
</dbReference>
<dbReference type="PROSITE" id="PS51186">
    <property type="entry name" value="GNAT"/>
    <property type="match status" value="1"/>
</dbReference>
<reference evidence="2 3" key="1">
    <citation type="submission" date="2014-04" db="EMBL/GenBank/DDBJ databases">
        <title>Draft genome sequence of Photobacterium halotolerans S2753: a solonamide, ngercheumicin and holomycin producer.</title>
        <authorList>
            <person name="Machado H.R."/>
            <person name="Gram L."/>
        </authorList>
    </citation>
    <scope>NUCLEOTIDE SEQUENCE [LARGE SCALE GENOMIC DNA]</scope>
    <source>
        <strain evidence="2 3">S2753</strain>
    </source>
</reference>
<dbReference type="SUPFAM" id="SSF55729">
    <property type="entry name" value="Acyl-CoA N-acyltransferases (Nat)"/>
    <property type="match status" value="1"/>
</dbReference>
<dbReference type="AlphaFoldDB" id="A0A066RT43"/>
<accession>A0A066RT43</accession>
<organism evidence="2 3">
    <name type="scientific">Photobacterium galatheae</name>
    <dbReference type="NCBI Taxonomy" id="1654360"/>
    <lineage>
        <taxon>Bacteria</taxon>
        <taxon>Pseudomonadati</taxon>
        <taxon>Pseudomonadota</taxon>
        <taxon>Gammaproteobacteria</taxon>
        <taxon>Vibrionales</taxon>
        <taxon>Vibrionaceae</taxon>
        <taxon>Photobacterium</taxon>
    </lineage>
</organism>
<dbReference type="Pfam" id="PF13673">
    <property type="entry name" value="Acetyltransf_10"/>
    <property type="match status" value="1"/>
</dbReference>
<comment type="caution">
    <text evidence="2">The sequence shown here is derived from an EMBL/GenBank/DDBJ whole genome shotgun (WGS) entry which is preliminary data.</text>
</comment>
<evidence type="ECO:0000259" key="1">
    <source>
        <dbReference type="PROSITE" id="PS51186"/>
    </source>
</evidence>
<dbReference type="CDD" id="cd04301">
    <property type="entry name" value="NAT_SF"/>
    <property type="match status" value="1"/>
</dbReference>
<keyword evidence="3" id="KW-1185">Reference proteome</keyword>
<dbReference type="OrthoDB" id="2380306at2"/>
<dbReference type="InterPro" id="IPR016181">
    <property type="entry name" value="Acyl_CoA_acyltransferase"/>
</dbReference>
<dbReference type="InterPro" id="IPR000182">
    <property type="entry name" value="GNAT_dom"/>
</dbReference>
<protein>
    <recommendedName>
        <fullName evidence="1">N-acetyltransferase domain-containing protein</fullName>
    </recommendedName>
</protein>
<dbReference type="EMBL" id="JMIB01000001">
    <property type="protein sequence ID" value="KDM93529.1"/>
    <property type="molecule type" value="Genomic_DNA"/>
</dbReference>
<dbReference type="Gene3D" id="3.40.630.30">
    <property type="match status" value="1"/>
</dbReference>
<sequence length="151" mass="17075">MEIVKYAAEHKNDCVLAFKSNLDKFFAAAELDEFITFLETQALSSPYFVLIEEGRVIGCGGLSVYQGISYLCWGLVHRAYHRRGLGALLTEYRLDWIRAENLSDRVKIETSQHTQGFYARYGFDVTNVVHNGFGEGIDQVTMVLDLSSEHA</sequence>
<evidence type="ECO:0000313" key="3">
    <source>
        <dbReference type="Proteomes" id="UP000027192"/>
    </source>
</evidence>
<name>A0A066RT43_9GAMM</name>
<dbReference type="GO" id="GO:0016747">
    <property type="term" value="F:acyltransferase activity, transferring groups other than amino-acyl groups"/>
    <property type="evidence" value="ECO:0007669"/>
    <property type="project" value="InterPro"/>
</dbReference>
<proteinExistence type="predicted"/>
<feature type="domain" description="N-acetyltransferase" evidence="1">
    <location>
        <begin position="1"/>
        <end position="147"/>
    </location>
</feature>
<dbReference type="STRING" id="1654360.EA58_00130"/>
<gene>
    <name evidence="2" type="ORF">EA58_00130</name>
</gene>
<evidence type="ECO:0000313" key="2">
    <source>
        <dbReference type="EMBL" id="KDM93529.1"/>
    </source>
</evidence>
<dbReference type="RefSeq" id="WP_036747486.1">
    <property type="nucleotide sequence ID" value="NZ_JAGSGC010000021.1"/>
</dbReference>